<dbReference type="InterPro" id="IPR029026">
    <property type="entry name" value="tRNA_m1G_MTases_N"/>
</dbReference>
<keyword evidence="6 12" id="KW-0698">rRNA processing</keyword>
<dbReference type="Pfam" id="PF04452">
    <property type="entry name" value="Methyltrans_RNA"/>
    <property type="match status" value="1"/>
</dbReference>
<dbReference type="SUPFAM" id="SSF88697">
    <property type="entry name" value="PUA domain-like"/>
    <property type="match status" value="1"/>
</dbReference>
<dbReference type="NCBIfam" id="NF008692">
    <property type="entry name" value="PRK11713.1-5"/>
    <property type="match status" value="1"/>
</dbReference>
<evidence type="ECO:0000256" key="9">
    <source>
        <dbReference type="ARBA" id="ARBA00022691"/>
    </source>
</evidence>
<comment type="function">
    <text evidence="10 12">Specifically methylates the N3 position of the uracil ring of uridine 1498 (m3U1498) in 16S rRNA. Acts on the fully assembled 30S ribosomal subunit.</text>
</comment>
<evidence type="ECO:0000256" key="1">
    <source>
        <dbReference type="ARBA" id="ARBA00004496"/>
    </source>
</evidence>
<reference evidence="15 16" key="1">
    <citation type="submission" date="2019-12" db="EMBL/GenBank/DDBJ databases">
        <title>Microbes associate with the intestines of laboratory mice.</title>
        <authorList>
            <person name="Navarre W."/>
            <person name="Wong E."/>
        </authorList>
    </citation>
    <scope>NUCLEOTIDE SEQUENCE [LARGE SCALE GENOMIC DNA]</scope>
    <source>
        <strain evidence="15 16">NM82_D38</strain>
    </source>
</reference>
<keyword evidence="16" id="KW-1185">Reference proteome</keyword>
<evidence type="ECO:0000256" key="3">
    <source>
        <dbReference type="ARBA" id="ARBA00012328"/>
    </source>
</evidence>
<evidence type="ECO:0000259" key="13">
    <source>
        <dbReference type="Pfam" id="PF04452"/>
    </source>
</evidence>
<evidence type="ECO:0000256" key="10">
    <source>
        <dbReference type="ARBA" id="ARBA00025699"/>
    </source>
</evidence>
<dbReference type="InterPro" id="IPR029028">
    <property type="entry name" value="Alpha/beta_knot_MTases"/>
</dbReference>
<accession>A0A6L6YJB3</accession>
<comment type="caution">
    <text evidence="15">The sequence shown here is derived from an EMBL/GenBank/DDBJ whole genome shotgun (WGS) entry which is preliminary data.</text>
</comment>
<feature type="domain" description="Ribosomal RNA small subunit methyltransferase E PUA-like" evidence="14">
    <location>
        <begin position="20"/>
        <end position="46"/>
    </location>
</feature>
<dbReference type="InterPro" id="IPR015947">
    <property type="entry name" value="PUA-like_sf"/>
</dbReference>
<dbReference type="RefSeq" id="WP_160335394.1">
    <property type="nucleotide sequence ID" value="NZ_WSRP01000019.1"/>
</dbReference>
<dbReference type="PIRSF" id="PIRSF015601">
    <property type="entry name" value="MTase_slr0722"/>
    <property type="match status" value="1"/>
</dbReference>
<dbReference type="Proteomes" id="UP000472580">
    <property type="component" value="Unassembled WGS sequence"/>
</dbReference>
<dbReference type="SUPFAM" id="SSF75217">
    <property type="entry name" value="alpha/beta knot"/>
    <property type="match status" value="1"/>
</dbReference>
<keyword evidence="8 12" id="KW-0808">Transferase</keyword>
<proteinExistence type="inferred from homology"/>
<evidence type="ECO:0000256" key="4">
    <source>
        <dbReference type="ARBA" id="ARBA00013673"/>
    </source>
</evidence>
<dbReference type="GO" id="GO:0070475">
    <property type="term" value="P:rRNA base methylation"/>
    <property type="evidence" value="ECO:0007669"/>
    <property type="project" value="TreeGrafter"/>
</dbReference>
<feature type="domain" description="Ribosomal RNA small subunit methyltransferase E methyltransferase" evidence="13">
    <location>
        <begin position="74"/>
        <end position="229"/>
    </location>
</feature>
<dbReference type="CDD" id="cd18084">
    <property type="entry name" value="RsmE-like"/>
    <property type="match status" value="1"/>
</dbReference>
<keyword evidence="7 12" id="KW-0489">Methyltransferase</keyword>
<gene>
    <name evidence="15" type="ORF">E5987_07035</name>
</gene>
<dbReference type="InterPro" id="IPR006700">
    <property type="entry name" value="RsmE"/>
</dbReference>
<dbReference type="EC" id="2.1.1.193" evidence="3 12"/>
<name>A0A6L6YJB3_9BURK</name>
<dbReference type="OrthoDB" id="9815641at2"/>
<evidence type="ECO:0000256" key="7">
    <source>
        <dbReference type="ARBA" id="ARBA00022603"/>
    </source>
</evidence>
<keyword evidence="5 12" id="KW-0963">Cytoplasm</keyword>
<dbReference type="Gene3D" id="3.40.1280.10">
    <property type="match status" value="1"/>
</dbReference>
<dbReference type="PANTHER" id="PTHR30027:SF3">
    <property type="entry name" value="16S RRNA (URACIL(1498)-N(3))-METHYLTRANSFERASE"/>
    <property type="match status" value="1"/>
</dbReference>
<comment type="catalytic activity">
    <reaction evidence="11 12">
        <text>uridine(1498) in 16S rRNA + S-adenosyl-L-methionine = N(3)-methyluridine(1498) in 16S rRNA + S-adenosyl-L-homocysteine + H(+)</text>
        <dbReference type="Rhea" id="RHEA:42920"/>
        <dbReference type="Rhea" id="RHEA-COMP:10283"/>
        <dbReference type="Rhea" id="RHEA-COMP:10284"/>
        <dbReference type="ChEBI" id="CHEBI:15378"/>
        <dbReference type="ChEBI" id="CHEBI:57856"/>
        <dbReference type="ChEBI" id="CHEBI:59789"/>
        <dbReference type="ChEBI" id="CHEBI:65315"/>
        <dbReference type="ChEBI" id="CHEBI:74502"/>
        <dbReference type="EC" id="2.1.1.193"/>
    </reaction>
</comment>
<evidence type="ECO:0000256" key="2">
    <source>
        <dbReference type="ARBA" id="ARBA00005528"/>
    </source>
</evidence>
<dbReference type="InterPro" id="IPR046886">
    <property type="entry name" value="RsmE_MTase_dom"/>
</dbReference>
<protein>
    <recommendedName>
        <fullName evidence="4 12">Ribosomal RNA small subunit methyltransferase E</fullName>
        <ecNumber evidence="3 12">2.1.1.193</ecNumber>
    </recommendedName>
</protein>
<evidence type="ECO:0000313" key="15">
    <source>
        <dbReference type="EMBL" id="MVX56962.1"/>
    </source>
</evidence>
<dbReference type="InterPro" id="IPR046887">
    <property type="entry name" value="RsmE_PUA-like"/>
</dbReference>
<evidence type="ECO:0000256" key="5">
    <source>
        <dbReference type="ARBA" id="ARBA00022490"/>
    </source>
</evidence>
<dbReference type="Pfam" id="PF20260">
    <property type="entry name" value="PUA_4"/>
    <property type="match status" value="1"/>
</dbReference>
<dbReference type="Gene3D" id="2.40.240.20">
    <property type="entry name" value="Hypothetical PUA domain-like, domain 1"/>
    <property type="match status" value="1"/>
</dbReference>
<evidence type="ECO:0000313" key="16">
    <source>
        <dbReference type="Proteomes" id="UP000472580"/>
    </source>
</evidence>
<evidence type="ECO:0000256" key="12">
    <source>
        <dbReference type="PIRNR" id="PIRNR015601"/>
    </source>
</evidence>
<comment type="subcellular location">
    <subcellularLocation>
        <location evidence="1 12">Cytoplasm</location>
    </subcellularLocation>
</comment>
<dbReference type="EMBL" id="WSRP01000019">
    <property type="protein sequence ID" value="MVX56962.1"/>
    <property type="molecule type" value="Genomic_DNA"/>
</dbReference>
<dbReference type="GO" id="GO:0070042">
    <property type="term" value="F:rRNA (uridine-N3-)-methyltransferase activity"/>
    <property type="evidence" value="ECO:0007669"/>
    <property type="project" value="TreeGrafter"/>
</dbReference>
<evidence type="ECO:0000256" key="11">
    <source>
        <dbReference type="ARBA" id="ARBA00047944"/>
    </source>
</evidence>
<keyword evidence="9 12" id="KW-0949">S-adenosyl-L-methionine</keyword>
<dbReference type="PANTHER" id="PTHR30027">
    <property type="entry name" value="RIBOSOMAL RNA SMALL SUBUNIT METHYLTRANSFERASE E"/>
    <property type="match status" value="1"/>
</dbReference>
<evidence type="ECO:0000256" key="8">
    <source>
        <dbReference type="ARBA" id="ARBA00022679"/>
    </source>
</evidence>
<dbReference type="AlphaFoldDB" id="A0A6L6YJB3"/>
<organism evidence="15 16">
    <name type="scientific">Parasutterella muris</name>
    <dbReference type="NCBI Taxonomy" id="2565572"/>
    <lineage>
        <taxon>Bacteria</taxon>
        <taxon>Pseudomonadati</taxon>
        <taxon>Pseudomonadota</taxon>
        <taxon>Betaproteobacteria</taxon>
        <taxon>Burkholderiales</taxon>
        <taxon>Sutterellaceae</taxon>
        <taxon>Parasutterella</taxon>
    </lineage>
</organism>
<evidence type="ECO:0000256" key="6">
    <source>
        <dbReference type="ARBA" id="ARBA00022552"/>
    </source>
</evidence>
<dbReference type="GO" id="GO:0005737">
    <property type="term" value="C:cytoplasm"/>
    <property type="evidence" value="ECO:0007669"/>
    <property type="project" value="UniProtKB-SubCell"/>
</dbReference>
<sequence>MPRFYVPFPDAEVGKPIVLPSESVHHAMRVLRLRQDDTVEVFNGRGLCAKGPIHFAADYAEVVPEEIKQSERGLRLILLQSLVSNEKMDWIVEKACELGYSKIVVFPADRSEIRLTSEKAAKRLERWNKIAVSACKQCGEDFLPEIVFKSSLKSAAEEAEGLRIMLSPSAQTRSEDEEIRAVTFAVGPEGGFSDGEMNTLLGAGFTGKRLGARVLRTETAAIAAASYAQTLWGDFN</sequence>
<dbReference type="NCBIfam" id="TIGR00046">
    <property type="entry name" value="RsmE family RNA methyltransferase"/>
    <property type="match status" value="1"/>
</dbReference>
<comment type="similarity">
    <text evidence="2 12">Belongs to the RNA methyltransferase RsmE family.</text>
</comment>
<evidence type="ECO:0000259" key="14">
    <source>
        <dbReference type="Pfam" id="PF20260"/>
    </source>
</evidence>